<evidence type="ECO:0000313" key="7">
    <source>
        <dbReference type="Proteomes" id="UP000501094"/>
    </source>
</evidence>
<dbReference type="EMBL" id="CP038852">
    <property type="protein sequence ID" value="QIZ21187.1"/>
    <property type="molecule type" value="Genomic_DNA"/>
</dbReference>
<dbReference type="InterPro" id="IPR038765">
    <property type="entry name" value="Papain-like_cys_pep_sf"/>
</dbReference>
<organism evidence="6 7">
    <name type="scientific">Candidatus Pelagibacter giovannonii</name>
    <dbReference type="NCBI Taxonomy" id="2563896"/>
    <lineage>
        <taxon>Bacteria</taxon>
        <taxon>Pseudomonadati</taxon>
        <taxon>Pseudomonadota</taxon>
        <taxon>Alphaproteobacteria</taxon>
        <taxon>Candidatus Pelagibacterales</taxon>
        <taxon>Candidatus Pelagibacteraceae</taxon>
        <taxon>Candidatus Pelagibacter</taxon>
    </lineage>
</organism>
<dbReference type="Gene3D" id="3.90.1720.10">
    <property type="entry name" value="endopeptidase domain like (from Nostoc punctiforme)"/>
    <property type="match status" value="1"/>
</dbReference>
<reference evidence="6 7" key="1">
    <citation type="journal article" date="2020" name="Nat. Microbiol.">
        <title>Lysogenic host-virus interactions in SAR11 marine bacteria.</title>
        <authorList>
            <person name="Morris R.M."/>
            <person name="Cain K.R."/>
            <person name="Hvorecny K.L."/>
            <person name="Kollman J.M."/>
        </authorList>
    </citation>
    <scope>NUCLEOTIDE SEQUENCE [LARGE SCALE GENOMIC DNA]</scope>
    <source>
        <strain evidence="6 7">NP1</strain>
    </source>
</reference>
<keyword evidence="4" id="KW-0788">Thiol protease</keyword>
<keyword evidence="2" id="KW-0645">Protease</keyword>
<evidence type="ECO:0000256" key="1">
    <source>
        <dbReference type="ARBA" id="ARBA00007074"/>
    </source>
</evidence>
<feature type="domain" description="NlpC/P60" evidence="5">
    <location>
        <begin position="124"/>
        <end position="244"/>
    </location>
</feature>
<dbReference type="InterPro" id="IPR000064">
    <property type="entry name" value="NLP_P60_dom"/>
</dbReference>
<dbReference type="PANTHER" id="PTHR47053:SF1">
    <property type="entry name" value="MUREIN DD-ENDOPEPTIDASE MEPH-RELATED"/>
    <property type="match status" value="1"/>
</dbReference>
<dbReference type="Proteomes" id="UP000501094">
    <property type="component" value="Chromosome"/>
</dbReference>
<dbReference type="KEGG" id="peg:E5R92_05255"/>
<accession>A0A6H1Q2N3</accession>
<dbReference type="InterPro" id="IPR041382">
    <property type="entry name" value="SH3_16"/>
</dbReference>
<comment type="similarity">
    <text evidence="1">Belongs to the peptidase C40 family.</text>
</comment>
<proteinExistence type="inferred from homology"/>
<evidence type="ECO:0000256" key="2">
    <source>
        <dbReference type="ARBA" id="ARBA00022670"/>
    </source>
</evidence>
<evidence type="ECO:0000256" key="4">
    <source>
        <dbReference type="ARBA" id="ARBA00022807"/>
    </source>
</evidence>
<dbReference type="Pfam" id="PF18348">
    <property type="entry name" value="SH3_16"/>
    <property type="match status" value="1"/>
</dbReference>
<keyword evidence="7" id="KW-1185">Reference proteome</keyword>
<dbReference type="PANTHER" id="PTHR47053">
    <property type="entry name" value="MUREIN DD-ENDOPEPTIDASE MEPH-RELATED"/>
    <property type="match status" value="1"/>
</dbReference>
<dbReference type="PROSITE" id="PS51935">
    <property type="entry name" value="NLPC_P60"/>
    <property type="match status" value="1"/>
</dbReference>
<sequence>MKNNYFYKKPLSNIYKKPNVVSEVTSQILYGEKFKIISKNKSWIKIKILFDNYVGYIKNKDYTKDHKPTHKIFILKANIYNKQKNRTKYFLPFASRISMIHENKKFIEFEKNKWIKKSDIKKINHIEKDYLKILKIFLNIKYLWGGKSYKGIDCSAILQLFFYYNNKFYPRDTKDQKKYSVKKNVNKVFKKGDIIFWKGHVAVCINTQKLIHAYGPEKKVLIMNITETINRIERTAKLIVKKISSIKY</sequence>
<dbReference type="Pfam" id="PF00877">
    <property type="entry name" value="NLPC_P60"/>
    <property type="match status" value="1"/>
</dbReference>
<dbReference type="GO" id="GO:0006508">
    <property type="term" value="P:proteolysis"/>
    <property type="evidence" value="ECO:0007669"/>
    <property type="project" value="UniProtKB-KW"/>
</dbReference>
<gene>
    <name evidence="6" type="ORF">E5R92_05255</name>
</gene>
<dbReference type="InterPro" id="IPR051202">
    <property type="entry name" value="Peptidase_C40"/>
</dbReference>
<protein>
    <submittedName>
        <fullName evidence="6">Multi-domain protein</fullName>
    </submittedName>
</protein>
<evidence type="ECO:0000259" key="5">
    <source>
        <dbReference type="PROSITE" id="PS51935"/>
    </source>
</evidence>
<keyword evidence="3" id="KW-0378">Hydrolase</keyword>
<evidence type="ECO:0000256" key="3">
    <source>
        <dbReference type="ARBA" id="ARBA00022801"/>
    </source>
</evidence>
<dbReference type="RefSeq" id="WP_168607046.1">
    <property type="nucleotide sequence ID" value="NZ_CP038852.1"/>
</dbReference>
<dbReference type="AlphaFoldDB" id="A0A6H1Q2N3"/>
<dbReference type="SUPFAM" id="SSF54001">
    <property type="entry name" value="Cysteine proteinases"/>
    <property type="match status" value="1"/>
</dbReference>
<dbReference type="GO" id="GO:0008234">
    <property type="term" value="F:cysteine-type peptidase activity"/>
    <property type="evidence" value="ECO:0007669"/>
    <property type="project" value="UniProtKB-KW"/>
</dbReference>
<evidence type="ECO:0000313" key="6">
    <source>
        <dbReference type="EMBL" id="QIZ21187.1"/>
    </source>
</evidence>
<dbReference type="Gene3D" id="2.30.30.40">
    <property type="entry name" value="SH3 Domains"/>
    <property type="match status" value="1"/>
</dbReference>
<name>A0A6H1Q2N3_9PROT</name>